<evidence type="ECO:0000313" key="1">
    <source>
        <dbReference type="EMBL" id="KAI4340962.1"/>
    </source>
</evidence>
<proteinExistence type="predicted"/>
<sequence length="226" mass="24079">MHTIFQCLFLLLFFCCFLGSDSCTFTITNNCPITIWPGIGAGSGMPQLPSTGFVPGQSARIPSVPGWSGRIWARTGCKFDEMGTSTCLTGDCGGKLECSGIGAMPPASLFEITLGKGTDKDFDDVSIVDGCNLPLGEEPQGVYAITFMMLLYCVWIRAGCPKELQVVGGDGEKGSGGVIVCKSACKAFGLDQYCCSGEFANHNLPSILLLNHLQESVPKVLQLRLQ</sequence>
<accession>A0ACB9NWE7</accession>
<reference evidence="2" key="1">
    <citation type="journal article" date="2023" name="Front. Plant Sci.">
        <title>Chromosomal-level genome assembly of Melastoma candidum provides insights into trichome evolution.</title>
        <authorList>
            <person name="Zhong Y."/>
            <person name="Wu W."/>
            <person name="Sun C."/>
            <person name="Zou P."/>
            <person name="Liu Y."/>
            <person name="Dai S."/>
            <person name="Zhou R."/>
        </authorList>
    </citation>
    <scope>NUCLEOTIDE SEQUENCE [LARGE SCALE GENOMIC DNA]</scope>
</reference>
<organism evidence="1 2">
    <name type="scientific">Melastoma candidum</name>
    <dbReference type="NCBI Taxonomy" id="119954"/>
    <lineage>
        <taxon>Eukaryota</taxon>
        <taxon>Viridiplantae</taxon>
        <taxon>Streptophyta</taxon>
        <taxon>Embryophyta</taxon>
        <taxon>Tracheophyta</taxon>
        <taxon>Spermatophyta</taxon>
        <taxon>Magnoliopsida</taxon>
        <taxon>eudicotyledons</taxon>
        <taxon>Gunneridae</taxon>
        <taxon>Pentapetalae</taxon>
        <taxon>rosids</taxon>
        <taxon>malvids</taxon>
        <taxon>Myrtales</taxon>
        <taxon>Melastomataceae</taxon>
        <taxon>Melastomatoideae</taxon>
        <taxon>Melastomateae</taxon>
        <taxon>Melastoma</taxon>
    </lineage>
</organism>
<dbReference type="Proteomes" id="UP001057402">
    <property type="component" value="Chromosome 7"/>
</dbReference>
<protein>
    <submittedName>
        <fullName evidence="1">Uncharacterized protein</fullName>
    </submittedName>
</protein>
<gene>
    <name evidence="1" type="ORF">MLD38_025747</name>
</gene>
<comment type="caution">
    <text evidence="1">The sequence shown here is derived from an EMBL/GenBank/DDBJ whole genome shotgun (WGS) entry which is preliminary data.</text>
</comment>
<keyword evidence="2" id="KW-1185">Reference proteome</keyword>
<dbReference type="EMBL" id="CM042886">
    <property type="protein sequence ID" value="KAI4340962.1"/>
    <property type="molecule type" value="Genomic_DNA"/>
</dbReference>
<name>A0ACB9NWE7_9MYRT</name>
<evidence type="ECO:0000313" key="2">
    <source>
        <dbReference type="Proteomes" id="UP001057402"/>
    </source>
</evidence>